<feature type="compositionally biased region" description="Polar residues" evidence="1">
    <location>
        <begin position="160"/>
        <end position="169"/>
    </location>
</feature>
<protein>
    <submittedName>
        <fullName evidence="2">PcfK-like family protein</fullName>
    </submittedName>
</protein>
<sequence length="169" mass="19480">MDASIRLWNCKSADEVKAKFPSINNIKTYTTMKGTEHFTRTIAEYLNQRAMTDPLFAPNLMKPKKSIEECVTYILNQVQKCGCNGFDDDEIYSMAVHYYDEDEIEVGKTNDCQVMVNHVVELTEEEKAEARKQAIAQYQREELAKIQSRNARPQKKETAEVTQPSLFDI</sequence>
<dbReference type="Pfam" id="PF14058">
    <property type="entry name" value="PcfK"/>
    <property type="match status" value="1"/>
</dbReference>
<dbReference type="EMBL" id="AP035787">
    <property type="protein sequence ID" value="BFO76846.1"/>
    <property type="molecule type" value="Genomic_DNA"/>
</dbReference>
<proteinExistence type="predicted"/>
<evidence type="ECO:0000256" key="1">
    <source>
        <dbReference type="SAM" id="MobiDB-lite"/>
    </source>
</evidence>
<feature type="region of interest" description="Disordered" evidence="1">
    <location>
        <begin position="146"/>
        <end position="169"/>
    </location>
</feature>
<evidence type="ECO:0000313" key="2">
    <source>
        <dbReference type="EMBL" id="BFO76846.1"/>
    </source>
</evidence>
<accession>A0AB33J3S2</accession>
<dbReference type="InterPro" id="IPR025624">
    <property type="entry name" value="PcfK"/>
</dbReference>
<dbReference type="AlphaFoldDB" id="A0AB33J3S2"/>
<reference evidence="2" key="1">
    <citation type="submission" date="2024-07" db="EMBL/GenBank/DDBJ databases">
        <title>Complete genome sequence of Prevotella sp. YM-2024 GTC17259.</title>
        <authorList>
            <person name="Hayashi M."/>
            <person name="Muto Y."/>
            <person name="Tanaka K."/>
            <person name="Niwa H."/>
        </authorList>
    </citation>
    <scope>NUCLEOTIDE SEQUENCE</scope>
    <source>
        <strain evidence="2">GTC17259</strain>
    </source>
</reference>
<gene>
    <name evidence="2" type="ORF">GTC17259_18960</name>
</gene>
<name>A0AB33J3S2_9BACT</name>
<organism evidence="2">
    <name type="scientific">Prevotella sp. GTC17259</name>
    <dbReference type="NCBI Taxonomy" id="3236795"/>
    <lineage>
        <taxon>Bacteria</taxon>
        <taxon>Pseudomonadati</taxon>
        <taxon>Bacteroidota</taxon>
        <taxon>Bacteroidia</taxon>
        <taxon>Bacteroidales</taxon>
        <taxon>Prevotellaceae</taxon>
        <taxon>Prevotella</taxon>
    </lineage>
</organism>